<dbReference type="Ensembl" id="ENSCLMT00005045760.1">
    <property type="protein sequence ID" value="ENSCLMP00005044200.1"/>
    <property type="gene ID" value="ENSCLMG00005020145.1"/>
</dbReference>
<accession>A0A8C3AML6</accession>
<dbReference type="SUPFAM" id="SSF56968">
    <property type="entry name" value="Lipovitellin-phosvitin complex, beta-sheet shell regions"/>
    <property type="match status" value="3"/>
</dbReference>
<feature type="disulfide bond" evidence="6">
    <location>
        <begin position="162"/>
        <end position="188"/>
    </location>
</feature>
<dbReference type="InterPro" id="IPR011030">
    <property type="entry name" value="Lipovitellin_superhlx_dom"/>
</dbReference>
<keyword evidence="11" id="KW-1185">Reference proteome</keyword>
<dbReference type="PANTHER" id="PTHR23345">
    <property type="entry name" value="VITELLOGENIN-RELATED"/>
    <property type="match status" value="1"/>
</dbReference>
<dbReference type="Gene3D" id="2.20.80.10">
    <property type="entry name" value="Lipovitellin-phosvitin complex, chain A, domain 4"/>
    <property type="match status" value="1"/>
</dbReference>
<feature type="compositionally biased region" description="Low complexity" evidence="7">
    <location>
        <begin position="1031"/>
        <end position="1068"/>
    </location>
</feature>
<sequence length="1537" mass="169839">FINTEITFYFYFIACHQVNLAPEFANGQTYVYKYEATVMGGLPEMGLARAGVKIRCKVMISADSGNTFILKLVDPEILEFSGIWPKEDFVPATNLTTTLTAQLLTPIKFEYANGVVGKVFAPVGLSETVLNLQRAILNIFQLNIKTTLNVYDLQEPGVQGVCKTHYAMSEDAKDGRIMLTKSKDLNQCQEKIMKDIGMVHGERCVECEARGQSLKGAAAFNYIIKPAATGALILEASGTEIMQMESKQSLTFLDIQKAPLDPVKGEYLHRGSVQYEFGSELLQTPIQLLKITNIKAQVLHEMTLGLLLNSSCIHKHAPLKFIELLQLLRVAKCDILETLWTQYKNRVHFRRWILNIVPAIGTTTALRFLKEKFLSGELSLAESSKTLLASLHKLTVDLEAIKLVEASHKRSKDSPILREIVMLGYGTLVAKYCVENPSCPAELVRPLHELAVQAASSNDIENLKPITKLLPLSGSATAVLPLRVQIEAVMALRNIAKREPKMIQTMAIQLFMDKTLNPELRMVAALVLFETKLPMGLVITLANAALNENNLQIASFVYSYMKSMTRNTTPYFASVAAACNVAMKLLSPKLDRLSYRFSRTLYLDSYHDAWMAGAAATAFYINDVATVLPRAIVLKARNLSGRNFLRTEGIQEAILKVQEGPDNADRLTKMKQVMKALSQWSAQPSSQPLASAYMKFFGQEVAFANIDKTLINHILQVHPSLDAVLTGFKSHYSNPFLMAEVRRILPTTVGLPMELSFYTAAVVAASLECNVTPPLSADTRVAQLLKSEISIKAAINPSVSMHTYAVMGVNTALIQASLMLRARVHATAPAKLEARIDIMKGNFKLQILPITGVTKIVSALVDTFAVARNVENLSNAKYTPIIPAALESQALRETITSKFSRMSASSEIIPAGQSSNNSSELRRPSDLKKKICSESKAFGIKTCTELKSSNIAFIRNCTLYHMIGKHSIMIDVSPADGPAIENIQIELQVGEKAADKIIKVITMSEEERLDDKSVLMKLKKILVSGPRNTTSSSSSSSSSHSLSSGSSSSSSRSSSSKSSSSSSSSSSSHRNSKQVNTKYLSDTVAPAVTILIRALRVDRKVQGYQIAAYVNTTDARVQVIFANLEENDNWRICADGVILSDHKAMAKIAWGIECKEYDTEITAETGLVSKDPAIRLKLTWDRLPKSMMRIAKDLSKAKNIPRQIQLSVAAASDTTLNIVLKTPKRTMFKLGVSIPVSLPFGDTATELEPYRDNLADQISYMLTKANSAVCSMVKDKLTTFNNNELRVEVPQSCFQVLAQDCTEQLKFIVMLKRDEVKKQNQIHVEIENLVVELYPQNNAIIVRLNSLVIPYRNLPYLHPQGKISIQKLGDGIALFAPCYGLQEVYIDLKTLRVSVVDWMRGKICGLCGKADGEIRQEFQTPNTRLVDNAVSFAHSWVLPGTSCRDASECYMRLESVKLERQVIVYGQKSKCFSVEPVLRCLPGCVPVRTTAVNVGYHCLPADSNLNRRQLSSIFEKSIDLRETADAHLACRCTPQCA</sequence>
<organism evidence="10 11">
    <name type="scientific">Cyclopterus lumpus</name>
    <name type="common">Lumpsucker</name>
    <dbReference type="NCBI Taxonomy" id="8103"/>
    <lineage>
        <taxon>Eukaryota</taxon>
        <taxon>Metazoa</taxon>
        <taxon>Chordata</taxon>
        <taxon>Craniata</taxon>
        <taxon>Vertebrata</taxon>
        <taxon>Euteleostomi</taxon>
        <taxon>Actinopterygii</taxon>
        <taxon>Neopterygii</taxon>
        <taxon>Teleostei</taxon>
        <taxon>Neoteleostei</taxon>
        <taxon>Acanthomorphata</taxon>
        <taxon>Eupercaria</taxon>
        <taxon>Perciformes</taxon>
        <taxon>Cottioidei</taxon>
        <taxon>Cottales</taxon>
        <taxon>Cyclopteridae</taxon>
        <taxon>Cyclopterus</taxon>
    </lineage>
</organism>
<name>A0A8C3AML6_CYCLU</name>
<dbReference type="GO" id="GO:0045735">
    <property type="term" value="F:nutrient reservoir activity"/>
    <property type="evidence" value="ECO:0007669"/>
    <property type="project" value="UniProtKB-KW"/>
</dbReference>
<feature type="region of interest" description="Disordered" evidence="7">
    <location>
        <begin position="1025"/>
        <end position="1075"/>
    </location>
</feature>
<feature type="domain" description="VWFD" evidence="9">
    <location>
        <begin position="1268"/>
        <end position="1444"/>
    </location>
</feature>
<dbReference type="Gene3D" id="2.20.90.10">
    <property type="entry name" value="Vitellinogen, beta-sheet shell domain"/>
    <property type="match status" value="1"/>
</dbReference>
<dbReference type="InterPro" id="IPR015258">
    <property type="entry name" value="Vitellinogen_b-sht_shell"/>
</dbReference>
<evidence type="ECO:0000256" key="7">
    <source>
        <dbReference type="SAM" id="MobiDB-lite"/>
    </source>
</evidence>
<evidence type="ECO:0000313" key="10">
    <source>
        <dbReference type="Ensembl" id="ENSCLMP00005044200.1"/>
    </source>
</evidence>
<dbReference type="SMART" id="SM01169">
    <property type="entry name" value="DUF1943"/>
    <property type="match status" value="1"/>
</dbReference>
<evidence type="ECO:0000259" key="9">
    <source>
        <dbReference type="PROSITE" id="PS51233"/>
    </source>
</evidence>
<dbReference type="InterPro" id="IPR015819">
    <property type="entry name" value="Lipid_transp_b-sht_shell"/>
</dbReference>
<dbReference type="GO" id="GO:0005319">
    <property type="term" value="F:lipid transporter activity"/>
    <property type="evidence" value="ECO:0007669"/>
    <property type="project" value="InterPro"/>
</dbReference>
<reference evidence="10" key="2">
    <citation type="submission" date="2025-09" db="UniProtKB">
        <authorList>
            <consortium name="Ensembl"/>
        </authorList>
    </citation>
    <scope>IDENTIFICATION</scope>
</reference>
<evidence type="ECO:0000259" key="8">
    <source>
        <dbReference type="PROSITE" id="PS51211"/>
    </source>
</evidence>
<dbReference type="SUPFAM" id="SSF48431">
    <property type="entry name" value="Lipovitellin-phosvitin complex, superhelical domain"/>
    <property type="match status" value="1"/>
</dbReference>
<evidence type="ECO:0008006" key="12">
    <source>
        <dbReference type="Google" id="ProtNLM"/>
    </source>
</evidence>
<dbReference type="Gene3D" id="2.20.50.20">
    <property type="entry name" value="Lipovitellin. Chain A, domain 3"/>
    <property type="match status" value="1"/>
</dbReference>
<dbReference type="PANTHER" id="PTHR23345:SF9">
    <property type="entry name" value="VITELLOGENIN-RELATED"/>
    <property type="match status" value="1"/>
</dbReference>
<evidence type="ECO:0000256" key="3">
    <source>
        <dbReference type="ARBA" id="ARBA00022761"/>
    </source>
</evidence>
<proteinExistence type="predicted"/>
<dbReference type="Pfam" id="PF09175">
    <property type="entry name" value="Vit_b-sht_shell"/>
    <property type="match status" value="1"/>
</dbReference>
<keyword evidence="4 6" id="KW-1015">Disulfide bond</keyword>
<dbReference type="InterPro" id="IPR037088">
    <property type="entry name" value="Vitellinogen_b-sht_shell_sf"/>
</dbReference>
<dbReference type="InterPro" id="IPR001747">
    <property type="entry name" value="Vitellogenin_N"/>
</dbReference>
<dbReference type="GO" id="GO:0071391">
    <property type="term" value="P:cellular response to estrogen stimulus"/>
    <property type="evidence" value="ECO:0007669"/>
    <property type="project" value="TreeGrafter"/>
</dbReference>
<keyword evidence="5" id="KW-0325">Glycoprotein</keyword>
<dbReference type="FunFam" id="2.30.230.10:FF:000002">
    <property type="entry name" value="Vitellogenin 7"/>
    <property type="match status" value="1"/>
</dbReference>
<feature type="domain" description="Vitellogenin" evidence="8">
    <location>
        <begin position="24"/>
        <end position="632"/>
    </location>
</feature>
<dbReference type="SMART" id="SM00216">
    <property type="entry name" value="VWD"/>
    <property type="match status" value="1"/>
</dbReference>
<dbReference type="Pfam" id="PF01347">
    <property type="entry name" value="Vitellogenin_N"/>
    <property type="match status" value="1"/>
</dbReference>
<keyword evidence="2" id="KW-0732">Signal</keyword>
<dbReference type="SMART" id="SM01170">
    <property type="entry name" value="DUF1944"/>
    <property type="match status" value="1"/>
</dbReference>
<evidence type="ECO:0000313" key="11">
    <source>
        <dbReference type="Proteomes" id="UP000694565"/>
    </source>
</evidence>
<keyword evidence="1" id="KW-0597">Phosphoprotein</keyword>
<evidence type="ECO:0000256" key="4">
    <source>
        <dbReference type="ARBA" id="ARBA00023157"/>
    </source>
</evidence>
<evidence type="ECO:0000256" key="1">
    <source>
        <dbReference type="ARBA" id="ARBA00022553"/>
    </source>
</evidence>
<dbReference type="InterPro" id="IPR015817">
    <property type="entry name" value="Vitellinogen_open_b-sht_sub1"/>
</dbReference>
<evidence type="ECO:0000256" key="6">
    <source>
        <dbReference type="PROSITE-ProRule" id="PRU00557"/>
    </source>
</evidence>
<dbReference type="GO" id="GO:0032355">
    <property type="term" value="P:response to estradiol"/>
    <property type="evidence" value="ECO:0007669"/>
    <property type="project" value="TreeGrafter"/>
</dbReference>
<dbReference type="Proteomes" id="UP000694565">
    <property type="component" value="Unplaced"/>
</dbReference>
<dbReference type="InterPro" id="IPR001846">
    <property type="entry name" value="VWF_type-D"/>
</dbReference>
<dbReference type="SMART" id="SM00638">
    <property type="entry name" value="LPD_N"/>
    <property type="match status" value="1"/>
</dbReference>
<feature type="disulfide bond" evidence="6">
    <location>
        <begin position="204"/>
        <end position="207"/>
    </location>
</feature>
<dbReference type="GeneTree" id="ENSGT00530000064273"/>
<keyword evidence="3" id="KW-0758">Storage protein</keyword>
<dbReference type="Gene3D" id="2.30.230.10">
    <property type="entry name" value="Lipovitellin, beta-sheet shell regions, chain A"/>
    <property type="match status" value="1"/>
</dbReference>
<comment type="caution">
    <text evidence="6">Lacks conserved residue(s) required for the propagation of feature annotation.</text>
</comment>
<dbReference type="Gene3D" id="1.25.10.20">
    <property type="entry name" value="Vitellinogen, superhelical"/>
    <property type="match status" value="1"/>
</dbReference>
<dbReference type="Pfam" id="PF00094">
    <property type="entry name" value="VWD"/>
    <property type="match status" value="1"/>
</dbReference>
<dbReference type="PROSITE" id="PS51211">
    <property type="entry name" value="VITELLOGENIN"/>
    <property type="match status" value="1"/>
</dbReference>
<reference evidence="10" key="1">
    <citation type="submission" date="2025-08" db="UniProtKB">
        <authorList>
            <consortium name="Ensembl"/>
        </authorList>
    </citation>
    <scope>IDENTIFICATION</scope>
</reference>
<evidence type="ECO:0000256" key="2">
    <source>
        <dbReference type="ARBA" id="ARBA00022729"/>
    </source>
</evidence>
<dbReference type="InterPro" id="IPR015816">
    <property type="entry name" value="Vitellinogen_b-sht_N"/>
</dbReference>
<evidence type="ECO:0000256" key="5">
    <source>
        <dbReference type="ARBA" id="ARBA00023180"/>
    </source>
</evidence>
<dbReference type="Pfam" id="PF09172">
    <property type="entry name" value="Vit_open_b-sht"/>
    <property type="match status" value="1"/>
</dbReference>
<dbReference type="InterPro" id="IPR015255">
    <property type="entry name" value="Vitellinogen_open_b-sht"/>
</dbReference>
<protein>
    <recommendedName>
        <fullName evidence="12">Phosvitin</fullName>
    </recommendedName>
</protein>
<dbReference type="InterPro" id="IPR050733">
    <property type="entry name" value="Vitellogenin/Apolipophorin"/>
</dbReference>
<dbReference type="FunFam" id="2.20.50.20:FF:000001">
    <property type="entry name" value="Vitellogenin 5"/>
    <property type="match status" value="1"/>
</dbReference>
<dbReference type="PROSITE" id="PS51233">
    <property type="entry name" value="VWFD"/>
    <property type="match status" value="1"/>
</dbReference>
<dbReference type="FunFam" id="2.20.80.10:FF:000001">
    <property type="entry name" value="Vitellogenin 7"/>
    <property type="match status" value="1"/>
</dbReference>